<keyword evidence="2" id="KW-0238">DNA-binding</keyword>
<keyword evidence="1" id="KW-0805">Transcription regulation</keyword>
<name>A0A679J1I3_9HYPH</name>
<dbReference type="PROSITE" id="PS01124">
    <property type="entry name" value="HTH_ARAC_FAMILY_2"/>
    <property type="match status" value="1"/>
</dbReference>
<accession>A0A679J1I3</accession>
<keyword evidence="3" id="KW-0804">Transcription</keyword>
<dbReference type="GO" id="GO:0003700">
    <property type="term" value="F:DNA-binding transcription factor activity"/>
    <property type="evidence" value="ECO:0007669"/>
    <property type="project" value="InterPro"/>
</dbReference>
<dbReference type="AlphaFoldDB" id="A0A679J1I3"/>
<evidence type="ECO:0000256" key="2">
    <source>
        <dbReference type="ARBA" id="ARBA00023125"/>
    </source>
</evidence>
<dbReference type="PANTHER" id="PTHR46796">
    <property type="entry name" value="HTH-TYPE TRANSCRIPTIONAL ACTIVATOR RHAS-RELATED"/>
    <property type="match status" value="1"/>
</dbReference>
<proteinExistence type="predicted"/>
<evidence type="ECO:0000259" key="4">
    <source>
        <dbReference type="PROSITE" id="PS01124"/>
    </source>
</evidence>
<dbReference type="SUPFAM" id="SSF46689">
    <property type="entry name" value="Homeodomain-like"/>
    <property type="match status" value="2"/>
</dbReference>
<sequence>MRIDQSEFGCTIELDGEIEAVLQTSMGLGWSGIGFSDIMLGSQGTVSIVQQGIHFALSLSPPSQRFLWSGQTYDFSEDNIIVLEPGAAVVESWTGPFRTLTLRLAPEAVERITDASLTKTQIRTQFVPLRSQIAVSHLLQAVSADLETGCSSGPLLVESVSATLLQLFSGGEAIPRRAGPTLSSAQATTLRELILSRLAEPLSLQHLADAVGTSVGHLVRAFKTSFGVTPYQFILRERVNRAQDLIASGTLSLSEIVPLVGFNDASQMSKTFRRLTGQPPRAFLRRARETRPLGPSDG</sequence>
<feature type="domain" description="HTH araC/xylS-type" evidence="4">
    <location>
        <begin position="188"/>
        <end position="286"/>
    </location>
</feature>
<gene>
    <name evidence="5" type="primary">btr_1</name>
    <name evidence="5" type="ORF">MBUL_01339</name>
</gene>
<evidence type="ECO:0000256" key="1">
    <source>
        <dbReference type="ARBA" id="ARBA00023015"/>
    </source>
</evidence>
<organism evidence="5">
    <name type="scientific">Methylobacterium bullatum</name>
    <dbReference type="NCBI Taxonomy" id="570505"/>
    <lineage>
        <taxon>Bacteria</taxon>
        <taxon>Pseudomonadati</taxon>
        <taxon>Pseudomonadota</taxon>
        <taxon>Alphaproteobacteria</taxon>
        <taxon>Hyphomicrobiales</taxon>
        <taxon>Methylobacteriaceae</taxon>
        <taxon>Methylobacterium</taxon>
    </lineage>
</organism>
<dbReference type="InterPro" id="IPR009057">
    <property type="entry name" value="Homeodomain-like_sf"/>
</dbReference>
<dbReference type="Gene3D" id="1.10.10.60">
    <property type="entry name" value="Homeodomain-like"/>
    <property type="match status" value="1"/>
</dbReference>
<evidence type="ECO:0000313" key="5">
    <source>
        <dbReference type="EMBL" id="CAA2101758.1"/>
    </source>
</evidence>
<reference evidence="5" key="1">
    <citation type="submission" date="2019-12" db="EMBL/GenBank/DDBJ databases">
        <authorList>
            <person name="Cremers G."/>
        </authorList>
    </citation>
    <scope>NUCLEOTIDE SEQUENCE</scope>
    <source>
        <strain evidence="5">Mbul1</strain>
    </source>
</reference>
<dbReference type="EMBL" id="LR743504">
    <property type="protein sequence ID" value="CAA2101758.1"/>
    <property type="molecule type" value="Genomic_DNA"/>
</dbReference>
<protein>
    <submittedName>
        <fullName evidence="5">HTH-type transcriptional activator Btr</fullName>
    </submittedName>
</protein>
<dbReference type="InterPro" id="IPR018060">
    <property type="entry name" value="HTH_AraC"/>
</dbReference>
<dbReference type="SMART" id="SM00342">
    <property type="entry name" value="HTH_ARAC"/>
    <property type="match status" value="1"/>
</dbReference>
<dbReference type="Pfam" id="PF12833">
    <property type="entry name" value="HTH_18"/>
    <property type="match status" value="1"/>
</dbReference>
<dbReference type="GO" id="GO:0043565">
    <property type="term" value="F:sequence-specific DNA binding"/>
    <property type="evidence" value="ECO:0007669"/>
    <property type="project" value="InterPro"/>
</dbReference>
<dbReference type="InterPro" id="IPR050204">
    <property type="entry name" value="AraC_XylS_family_regulators"/>
</dbReference>
<evidence type="ECO:0000256" key="3">
    <source>
        <dbReference type="ARBA" id="ARBA00023163"/>
    </source>
</evidence>